<dbReference type="SUPFAM" id="SSF90123">
    <property type="entry name" value="ABC transporter transmembrane region"/>
    <property type="match status" value="1"/>
</dbReference>
<dbReference type="SMART" id="SM00382">
    <property type="entry name" value="AAA"/>
    <property type="match status" value="1"/>
</dbReference>
<dbReference type="InterPro" id="IPR017750">
    <property type="entry name" value="ATPase_T1SS"/>
</dbReference>
<dbReference type="InterPro" id="IPR005074">
    <property type="entry name" value="Peptidase_C39"/>
</dbReference>
<dbReference type="Pfam" id="PF00664">
    <property type="entry name" value="ABC_membrane"/>
    <property type="match status" value="1"/>
</dbReference>
<evidence type="ECO:0000259" key="10">
    <source>
        <dbReference type="PROSITE" id="PS50929"/>
    </source>
</evidence>
<proteinExistence type="predicted"/>
<dbReference type="Gene3D" id="1.20.1560.10">
    <property type="entry name" value="ABC transporter type 1, transmembrane domain"/>
    <property type="match status" value="1"/>
</dbReference>
<dbReference type="InterPro" id="IPR039421">
    <property type="entry name" value="Type_1_exporter"/>
</dbReference>
<feature type="domain" description="ABC transporter" evidence="9">
    <location>
        <begin position="468"/>
        <end position="698"/>
    </location>
</feature>
<dbReference type="GO" id="GO:0015421">
    <property type="term" value="F:ABC-type oligopeptide transporter activity"/>
    <property type="evidence" value="ECO:0007669"/>
    <property type="project" value="TreeGrafter"/>
</dbReference>
<dbReference type="PROSITE" id="PS50929">
    <property type="entry name" value="ABC_TM1F"/>
    <property type="match status" value="1"/>
</dbReference>
<dbReference type="KEGG" id="lri:NCTC12151_01757"/>
<sequence>MGFSPWSECVTIIARDLGINVTSNNLQHIIQNGGSHEEIMKNTINYIGLNYKKTNEKLKNIPKLLFPVFVPLNNNQAVVVYSVNEDNTATLSFNISPDVKTQIDLEQLESMREGPVWLIFHKERVEDKRVDDFLKPYKENWLFKLVGKDARFYGQIALGALFGNILALSSALFSMQIYDRVIPAQSYHTLWVLFIGVMVALLMDMMLRLARSHLADAIGKKTDLFMSGMFFSRALRMKNDARPNSTGAFVAQLREIEHIRELLTSTTVVAMVDMPFILIFIGVIAFIGGPLAFAPLLAIPLIVIPGLIAQWPLARLSQQGIRESAIRNAMLVETVEGLEDIKIMQSEDRFLRTWNGCNSTTAQISLEQRHWSSLITNWCQFIQQLVYISVIAIGVYLVIENDITTGTLIACSILSSRTVAPLGQLAQVLTRWQHAKMAKTGLDEFLKKPLDQKPFSETLHTDVIKGQFSLKNVKYRFNPEAPIALDVASLEINSGEKVAILGSIGAGKSTLLRLISGIAETTEGELLLDGLVMKEISNSDVRRDIAYLPQSAQLFHGTIRENLIMGRPQTSAGKIVEALNIAGAASLLKTGQGLELSIAEGGRGLSGGQKQTLLLARTLLRDSPILLLDEPTANMDEALENHVVSALNEHIKDKTFVIVTHRHAPLRLVDRIIVMSQGGVVLDGPRDAVLQRLKANNSGN</sequence>
<evidence type="ECO:0000256" key="6">
    <source>
        <dbReference type="ARBA" id="ARBA00022989"/>
    </source>
</evidence>
<dbReference type="Gene3D" id="3.90.70.10">
    <property type="entry name" value="Cysteine proteinases"/>
    <property type="match status" value="1"/>
</dbReference>
<evidence type="ECO:0000256" key="7">
    <source>
        <dbReference type="ARBA" id="ARBA00023136"/>
    </source>
</evidence>
<evidence type="ECO:0000256" key="2">
    <source>
        <dbReference type="ARBA" id="ARBA00022692"/>
    </source>
</evidence>
<evidence type="ECO:0000256" key="8">
    <source>
        <dbReference type="SAM" id="Phobius"/>
    </source>
</evidence>
<keyword evidence="5" id="KW-0067">ATP-binding</keyword>
<protein>
    <submittedName>
        <fullName evidence="12">RTX-I toxin determinant B</fullName>
    </submittedName>
</protein>
<evidence type="ECO:0000256" key="4">
    <source>
        <dbReference type="ARBA" id="ARBA00022801"/>
    </source>
</evidence>
<dbReference type="GO" id="GO:0006508">
    <property type="term" value="P:proteolysis"/>
    <property type="evidence" value="ECO:0007669"/>
    <property type="project" value="InterPro"/>
</dbReference>
<dbReference type="PROSITE" id="PS50893">
    <property type="entry name" value="ABC_TRANSPORTER_2"/>
    <property type="match status" value="1"/>
</dbReference>
<evidence type="ECO:0000259" key="9">
    <source>
        <dbReference type="PROSITE" id="PS50893"/>
    </source>
</evidence>
<dbReference type="Pfam" id="PF00005">
    <property type="entry name" value="ABC_tran"/>
    <property type="match status" value="1"/>
</dbReference>
<evidence type="ECO:0000256" key="1">
    <source>
        <dbReference type="ARBA" id="ARBA00004651"/>
    </source>
</evidence>
<dbReference type="InterPro" id="IPR027417">
    <property type="entry name" value="P-loop_NTPase"/>
</dbReference>
<dbReference type="Proteomes" id="UP000249005">
    <property type="component" value="Chromosome 1"/>
</dbReference>
<dbReference type="RefSeq" id="WP_111740286.1">
    <property type="nucleotide sequence ID" value="NZ_LR698987.1"/>
</dbReference>
<dbReference type="AlphaFoldDB" id="A0A2X4UPV9"/>
<dbReference type="InterPro" id="IPR011527">
    <property type="entry name" value="ABC1_TM_dom"/>
</dbReference>
<keyword evidence="4" id="KW-0378">Hydrolase</keyword>
<dbReference type="NCBIfam" id="TIGR03375">
    <property type="entry name" value="type_I_sec_LssB"/>
    <property type="match status" value="1"/>
</dbReference>
<reference evidence="12 13" key="1">
    <citation type="submission" date="2018-06" db="EMBL/GenBank/DDBJ databases">
        <authorList>
            <consortium name="Pathogen Informatics"/>
            <person name="Doyle S."/>
        </authorList>
    </citation>
    <scope>NUCLEOTIDE SEQUENCE [LARGE SCALE GENOMIC DNA]</scope>
    <source>
        <strain evidence="12 13">NCTC12151</strain>
    </source>
</reference>
<dbReference type="GO" id="GO:0008233">
    <property type="term" value="F:peptidase activity"/>
    <property type="evidence" value="ECO:0007669"/>
    <property type="project" value="InterPro"/>
</dbReference>
<dbReference type="PANTHER" id="PTHR43394:SF1">
    <property type="entry name" value="ATP-BINDING CASSETTE SUB-FAMILY B MEMBER 10, MITOCHONDRIAL"/>
    <property type="match status" value="1"/>
</dbReference>
<feature type="domain" description="ABC transmembrane type-1" evidence="10">
    <location>
        <begin position="156"/>
        <end position="434"/>
    </location>
</feature>
<evidence type="ECO:0000313" key="12">
    <source>
        <dbReference type="EMBL" id="SQI40821.1"/>
    </source>
</evidence>
<dbReference type="GO" id="GO:0005886">
    <property type="term" value="C:plasma membrane"/>
    <property type="evidence" value="ECO:0007669"/>
    <property type="project" value="UniProtKB-SubCell"/>
</dbReference>
<dbReference type="PANTHER" id="PTHR43394">
    <property type="entry name" value="ATP-DEPENDENT PERMEASE MDL1, MITOCHONDRIAL"/>
    <property type="match status" value="1"/>
</dbReference>
<feature type="domain" description="Peptidase C39" evidence="11">
    <location>
        <begin position="8"/>
        <end position="119"/>
    </location>
</feature>
<accession>A0A2X4UPV9</accession>
<evidence type="ECO:0000313" key="13">
    <source>
        <dbReference type="Proteomes" id="UP000249005"/>
    </source>
</evidence>
<organism evidence="12 13">
    <name type="scientific">Leminorella richardii</name>
    <dbReference type="NCBI Taxonomy" id="158841"/>
    <lineage>
        <taxon>Bacteria</taxon>
        <taxon>Pseudomonadati</taxon>
        <taxon>Pseudomonadota</taxon>
        <taxon>Gammaproteobacteria</taxon>
        <taxon>Enterobacterales</taxon>
        <taxon>Budviciaceae</taxon>
        <taxon>Leminorella</taxon>
    </lineage>
</organism>
<dbReference type="EMBL" id="LS483470">
    <property type="protein sequence ID" value="SQI40821.1"/>
    <property type="molecule type" value="Genomic_DNA"/>
</dbReference>
<evidence type="ECO:0000256" key="5">
    <source>
        <dbReference type="ARBA" id="ARBA00022840"/>
    </source>
</evidence>
<dbReference type="InterPro" id="IPR036640">
    <property type="entry name" value="ABC1_TM_sf"/>
</dbReference>
<comment type="subcellular location">
    <subcellularLocation>
        <location evidence="1">Cell membrane</location>
        <topology evidence="1">Multi-pass membrane protein</topology>
    </subcellularLocation>
</comment>
<dbReference type="CDD" id="cd18587">
    <property type="entry name" value="ABC_6TM_LapB_like"/>
    <property type="match status" value="1"/>
</dbReference>
<evidence type="ECO:0000256" key="3">
    <source>
        <dbReference type="ARBA" id="ARBA00022741"/>
    </source>
</evidence>
<name>A0A2X4UPV9_9GAMM</name>
<feature type="transmembrane region" description="Helical" evidence="8">
    <location>
        <begin position="190"/>
        <end position="210"/>
    </location>
</feature>
<feature type="transmembrane region" description="Helical" evidence="8">
    <location>
        <begin position="152"/>
        <end position="178"/>
    </location>
</feature>
<keyword evidence="7 8" id="KW-0472">Membrane</keyword>
<dbReference type="Gene3D" id="3.40.50.300">
    <property type="entry name" value="P-loop containing nucleotide triphosphate hydrolases"/>
    <property type="match status" value="1"/>
</dbReference>
<dbReference type="InterPro" id="IPR003593">
    <property type="entry name" value="AAA+_ATPase"/>
</dbReference>
<dbReference type="GO" id="GO:0005524">
    <property type="term" value="F:ATP binding"/>
    <property type="evidence" value="ECO:0007669"/>
    <property type="project" value="UniProtKB-KW"/>
</dbReference>
<keyword evidence="3" id="KW-0547">Nucleotide-binding</keyword>
<keyword evidence="6 8" id="KW-1133">Transmembrane helix</keyword>
<feature type="transmembrane region" description="Helical" evidence="8">
    <location>
        <begin position="262"/>
        <end position="287"/>
    </location>
</feature>
<dbReference type="PROSITE" id="PS50990">
    <property type="entry name" value="PEPTIDASE_C39"/>
    <property type="match status" value="1"/>
</dbReference>
<keyword evidence="13" id="KW-1185">Reference proteome</keyword>
<dbReference type="OrthoDB" id="9787557at2"/>
<dbReference type="GO" id="GO:0016887">
    <property type="term" value="F:ATP hydrolysis activity"/>
    <property type="evidence" value="ECO:0007669"/>
    <property type="project" value="InterPro"/>
</dbReference>
<gene>
    <name evidence="12" type="primary">apxIB_2</name>
    <name evidence="12" type="ORF">NCTC12151_01757</name>
</gene>
<keyword evidence="2 8" id="KW-0812">Transmembrane</keyword>
<evidence type="ECO:0000259" key="11">
    <source>
        <dbReference type="PROSITE" id="PS50990"/>
    </source>
</evidence>
<dbReference type="SUPFAM" id="SSF52540">
    <property type="entry name" value="P-loop containing nucleoside triphosphate hydrolases"/>
    <property type="match status" value="1"/>
</dbReference>
<dbReference type="InterPro" id="IPR003439">
    <property type="entry name" value="ABC_transporter-like_ATP-bd"/>
</dbReference>